<proteinExistence type="predicted"/>
<dbReference type="AlphaFoldDB" id="A0A5J4RWM8"/>
<evidence type="ECO:0000313" key="1">
    <source>
        <dbReference type="EMBL" id="KAA6338346.1"/>
    </source>
</evidence>
<protein>
    <submittedName>
        <fullName evidence="1">Uncharacterized protein</fullName>
    </submittedName>
</protein>
<dbReference type="EMBL" id="SNRY01000625">
    <property type="protein sequence ID" value="KAA6338346.1"/>
    <property type="molecule type" value="Genomic_DNA"/>
</dbReference>
<gene>
    <name evidence="1" type="ORF">EZS27_013644</name>
</gene>
<sequence>MKREERIKELENEIEKLKNTTDEELGIQKAAESLLESITYKEAEVETKETSVGAYAQGCVNSSSRGGF</sequence>
<organism evidence="1">
    <name type="scientific">termite gut metagenome</name>
    <dbReference type="NCBI Taxonomy" id="433724"/>
    <lineage>
        <taxon>unclassified sequences</taxon>
        <taxon>metagenomes</taxon>
        <taxon>organismal metagenomes</taxon>
    </lineage>
</organism>
<reference evidence="1" key="1">
    <citation type="submission" date="2019-03" db="EMBL/GenBank/DDBJ databases">
        <title>Single cell metagenomics reveals metabolic interactions within the superorganism composed of flagellate Streblomastix strix and complex community of Bacteroidetes bacteria on its surface.</title>
        <authorList>
            <person name="Treitli S.C."/>
            <person name="Kolisko M."/>
            <person name="Husnik F."/>
            <person name="Keeling P."/>
            <person name="Hampl V."/>
        </authorList>
    </citation>
    <scope>NUCLEOTIDE SEQUENCE</scope>
    <source>
        <strain evidence="1">STM</strain>
    </source>
</reference>
<comment type="caution">
    <text evidence="1">The sequence shown here is derived from an EMBL/GenBank/DDBJ whole genome shotgun (WGS) entry which is preliminary data.</text>
</comment>
<accession>A0A5J4RWM8</accession>
<name>A0A5J4RWM8_9ZZZZ</name>